<name>A0A147DTV3_9MICO</name>
<dbReference type="Proteomes" id="UP000072763">
    <property type="component" value="Unassembled WGS sequence"/>
</dbReference>
<protein>
    <submittedName>
        <fullName evidence="1">Uncharacterized protein</fullName>
    </submittedName>
</protein>
<comment type="caution">
    <text evidence="1">The sequence shown here is derived from an EMBL/GenBank/DDBJ whole genome shotgun (WGS) entry which is preliminary data.</text>
</comment>
<dbReference type="RefSeq" id="WP_058748936.1">
    <property type="nucleotide sequence ID" value="NZ_LDRC01000012.1"/>
</dbReference>
<sequence>MDTPQPSGTTKRRITLDLDRPLLTWGARPTVTIDGVGHPAQWGTGTWAVADDGSTRVGVSCFNRLWRFGAASSTVGDADGFAYRSGLLPLGAGRLTARRTTD</sequence>
<accession>A0A147DTV3</accession>
<evidence type="ECO:0000313" key="1">
    <source>
        <dbReference type="EMBL" id="KTR53579.1"/>
    </source>
</evidence>
<gene>
    <name evidence="1" type="ORF">NS359_03050</name>
</gene>
<organism evidence="1 2">
    <name type="scientific">Curtobacterium oceanosedimentum</name>
    <dbReference type="NCBI Taxonomy" id="465820"/>
    <lineage>
        <taxon>Bacteria</taxon>
        <taxon>Bacillati</taxon>
        <taxon>Actinomycetota</taxon>
        <taxon>Actinomycetes</taxon>
        <taxon>Micrococcales</taxon>
        <taxon>Microbacteriaceae</taxon>
        <taxon>Curtobacterium</taxon>
    </lineage>
</organism>
<dbReference type="EMBL" id="LDRC01000012">
    <property type="protein sequence ID" value="KTR53579.1"/>
    <property type="molecule type" value="Genomic_DNA"/>
</dbReference>
<dbReference type="OrthoDB" id="5119752at2"/>
<proteinExistence type="predicted"/>
<evidence type="ECO:0000313" key="2">
    <source>
        <dbReference type="Proteomes" id="UP000072763"/>
    </source>
</evidence>
<dbReference type="AlphaFoldDB" id="A0A147DTV3"/>
<dbReference type="PATRIC" id="fig|465820.4.peg.460"/>
<reference evidence="1 2" key="1">
    <citation type="journal article" date="2016" name="Front. Microbiol.">
        <title>Genomic Resource of Rice Seed Associated Bacteria.</title>
        <authorList>
            <person name="Midha S."/>
            <person name="Bansal K."/>
            <person name="Sharma S."/>
            <person name="Kumar N."/>
            <person name="Patil P.P."/>
            <person name="Chaudhry V."/>
            <person name="Patil P.B."/>
        </authorList>
    </citation>
    <scope>NUCLEOTIDE SEQUENCE [LARGE SCALE GENOMIC DNA]</scope>
    <source>
        <strain evidence="1 2">NS359</strain>
    </source>
</reference>